<sequence>MASNVVVIDSSFRRTVIKVNPGTYMTDVLEQACKKFNLDASRYGLKNNNKAVNLSSPYRQTGLVPGAKLELVLVSRSPSVVSVALQLPESLAKDVPGGRLVDKFPSDTTLWLVLRKFESRQDGPTQNFTGRGAAQIEKGASGAGRIFYEMPSLNLMGREVSDFGGLQKTLAQLGFNQGSVSIRLGFKQTEQPLEEAMKEIGQYFKEDEEPKSSEDPKTEAVTDAIAKLPEASVDPGIVMGDTEDLISFDQVEDAATHPAPGPESPQQLLGPNHRPITVYAAPTADTPKAALRPHIDNDFEPTIAHAKLHQSRLQENAMNKRLPSDAEQERLDKEKAAKLAKKTSVNIKVRFPDETSIIASFTAAETGLNLYEHVKGTIAAEEQPFKLVYQDRGPQTVPRNEKKLIRDLGFEGGVTVNFIWEDAASDEVRDRRRSVLKGQYVAAAKEIPVPELVADEMEDGKVESVEQGKGKERTGGGKGGMPKWLKGFGKK</sequence>
<dbReference type="PANTHER" id="PTHR46467">
    <property type="entry name" value="TETHER CONTAINING UBX DOMAIN FOR GLUT4"/>
    <property type="match status" value="1"/>
</dbReference>
<evidence type="ECO:0000313" key="3">
    <source>
        <dbReference type="EMBL" id="EKD21365.1"/>
    </source>
</evidence>
<dbReference type="SUPFAM" id="SSF54236">
    <property type="entry name" value="Ubiquitin-like"/>
    <property type="match status" value="2"/>
</dbReference>
<dbReference type="PANTHER" id="PTHR46467:SF1">
    <property type="entry name" value="TETHER CONTAINING UBX DOMAIN FOR GLUT4"/>
    <property type="match status" value="1"/>
</dbReference>
<accession>K1WUK5</accession>
<dbReference type="InterPro" id="IPR021569">
    <property type="entry name" value="TUG-UBL1"/>
</dbReference>
<feature type="domain" description="UBX" evidence="2">
    <location>
        <begin position="340"/>
        <end position="418"/>
    </location>
</feature>
<evidence type="ECO:0000259" key="2">
    <source>
        <dbReference type="PROSITE" id="PS50033"/>
    </source>
</evidence>
<evidence type="ECO:0000256" key="1">
    <source>
        <dbReference type="SAM" id="MobiDB-lite"/>
    </source>
</evidence>
<dbReference type="Pfam" id="PF11470">
    <property type="entry name" value="TUG-UBL1"/>
    <property type="match status" value="1"/>
</dbReference>
<dbReference type="PROSITE" id="PS50033">
    <property type="entry name" value="UBX"/>
    <property type="match status" value="1"/>
</dbReference>
<dbReference type="OrthoDB" id="440781at2759"/>
<reference evidence="3 4" key="1">
    <citation type="journal article" date="2012" name="BMC Genomics">
        <title>Sequencing the genome of Marssonina brunnea reveals fungus-poplar co-evolution.</title>
        <authorList>
            <person name="Zhu S."/>
            <person name="Cao Y.-Z."/>
            <person name="Jiang C."/>
            <person name="Tan B.-Y."/>
            <person name="Wang Z."/>
            <person name="Feng S."/>
            <person name="Zhang L."/>
            <person name="Su X.-H."/>
            <person name="Brejova B."/>
            <person name="Vinar T."/>
            <person name="Xu M."/>
            <person name="Wang M.-X."/>
            <person name="Zhang S.-G."/>
            <person name="Huang M.-R."/>
            <person name="Wu R."/>
            <person name="Zhou Y."/>
        </authorList>
    </citation>
    <scope>NUCLEOTIDE SEQUENCE [LARGE SCALE GENOMIC DNA]</scope>
    <source>
        <strain evidence="3 4">MB_m1</strain>
    </source>
</reference>
<dbReference type="InterPro" id="IPR029071">
    <property type="entry name" value="Ubiquitin-like_domsf"/>
</dbReference>
<dbReference type="AlphaFoldDB" id="K1WUK5"/>
<dbReference type="InterPro" id="IPR001012">
    <property type="entry name" value="UBX_dom"/>
</dbReference>
<dbReference type="EMBL" id="JH921428">
    <property type="protein sequence ID" value="EKD21365.1"/>
    <property type="molecule type" value="Genomic_DNA"/>
</dbReference>
<feature type="region of interest" description="Disordered" evidence="1">
    <location>
        <begin position="458"/>
        <end position="491"/>
    </location>
</feature>
<dbReference type="Gene3D" id="3.10.20.90">
    <property type="entry name" value="Phosphatidylinositol 3-kinase Catalytic Subunit, Chain A, domain 1"/>
    <property type="match status" value="1"/>
</dbReference>
<dbReference type="eggNOG" id="KOG2699">
    <property type="taxonomic scope" value="Eukaryota"/>
</dbReference>
<dbReference type="GeneID" id="18756413"/>
<dbReference type="KEGG" id="mbe:MBM_00478"/>
<dbReference type="GO" id="GO:0005634">
    <property type="term" value="C:nucleus"/>
    <property type="evidence" value="ECO:0007669"/>
    <property type="project" value="TreeGrafter"/>
</dbReference>
<dbReference type="HOGENOM" id="CLU_534160_0_0_1"/>
<dbReference type="Proteomes" id="UP000006753">
    <property type="component" value="Unassembled WGS sequence"/>
</dbReference>
<dbReference type="RefSeq" id="XP_007288367.1">
    <property type="nucleotide sequence ID" value="XM_007288305.1"/>
</dbReference>
<feature type="compositionally biased region" description="Low complexity" evidence="1">
    <location>
        <begin position="481"/>
        <end position="491"/>
    </location>
</feature>
<dbReference type="OMA" id="APKYDWG"/>
<dbReference type="GO" id="GO:0005737">
    <property type="term" value="C:cytoplasm"/>
    <property type="evidence" value="ECO:0007669"/>
    <property type="project" value="TreeGrafter"/>
</dbReference>
<gene>
    <name evidence="3" type="ORF">MBM_00478</name>
</gene>
<protein>
    <recommendedName>
        <fullName evidence="2">UBX domain-containing protein</fullName>
    </recommendedName>
</protein>
<dbReference type="FunCoup" id="K1WUK5">
    <property type="interactions" value="33"/>
</dbReference>
<dbReference type="CDD" id="cd16105">
    <property type="entry name" value="Ubl_ASPSCR1_like"/>
    <property type="match status" value="1"/>
</dbReference>
<name>K1WUK5_MARBU</name>
<proteinExistence type="predicted"/>
<keyword evidence="4" id="KW-1185">Reference proteome</keyword>
<evidence type="ECO:0000313" key="4">
    <source>
        <dbReference type="Proteomes" id="UP000006753"/>
    </source>
</evidence>
<dbReference type="GO" id="GO:0012506">
    <property type="term" value="C:vesicle membrane"/>
    <property type="evidence" value="ECO:0007669"/>
    <property type="project" value="TreeGrafter"/>
</dbReference>
<dbReference type="InParanoid" id="K1WUK5"/>
<dbReference type="GO" id="GO:0006886">
    <property type="term" value="P:intracellular protein transport"/>
    <property type="evidence" value="ECO:0007669"/>
    <property type="project" value="TreeGrafter"/>
</dbReference>
<feature type="compositionally biased region" description="Basic and acidic residues" evidence="1">
    <location>
        <begin position="459"/>
        <end position="475"/>
    </location>
</feature>
<organism evidence="3 4">
    <name type="scientific">Marssonina brunnea f. sp. multigermtubi (strain MB_m1)</name>
    <name type="common">Marssonina leaf spot fungus</name>
    <dbReference type="NCBI Taxonomy" id="1072389"/>
    <lineage>
        <taxon>Eukaryota</taxon>
        <taxon>Fungi</taxon>
        <taxon>Dikarya</taxon>
        <taxon>Ascomycota</taxon>
        <taxon>Pezizomycotina</taxon>
        <taxon>Leotiomycetes</taxon>
        <taxon>Helotiales</taxon>
        <taxon>Drepanopezizaceae</taxon>
        <taxon>Drepanopeziza</taxon>
    </lineage>
</organism>
<dbReference type="Pfam" id="PF00789">
    <property type="entry name" value="UBX"/>
    <property type="match status" value="1"/>
</dbReference>
<dbReference type="STRING" id="1072389.K1WUK5"/>